<keyword evidence="3 5" id="KW-1133">Transmembrane helix</keyword>
<evidence type="ECO:0000256" key="1">
    <source>
        <dbReference type="ARBA" id="ARBA00004141"/>
    </source>
</evidence>
<comment type="subcellular location">
    <subcellularLocation>
        <location evidence="1">Membrane</location>
        <topology evidence="1">Multi-pass membrane protein</topology>
    </subcellularLocation>
</comment>
<evidence type="ECO:0000256" key="5">
    <source>
        <dbReference type="SAM" id="Phobius"/>
    </source>
</evidence>
<name>A0ABW0RUC9_9BURK</name>
<organism evidence="7 8">
    <name type="scientific">Massilia aerilata</name>
    <dbReference type="NCBI Taxonomy" id="453817"/>
    <lineage>
        <taxon>Bacteria</taxon>
        <taxon>Pseudomonadati</taxon>
        <taxon>Pseudomonadota</taxon>
        <taxon>Betaproteobacteria</taxon>
        <taxon>Burkholderiales</taxon>
        <taxon>Oxalobacteraceae</taxon>
        <taxon>Telluria group</taxon>
        <taxon>Massilia</taxon>
    </lineage>
</organism>
<protein>
    <submittedName>
        <fullName evidence="7">MFS transporter</fullName>
    </submittedName>
</protein>
<evidence type="ECO:0000256" key="3">
    <source>
        <dbReference type="ARBA" id="ARBA00022989"/>
    </source>
</evidence>
<keyword evidence="4 5" id="KW-0472">Membrane</keyword>
<gene>
    <name evidence="7" type="ORF">ACFPO9_01830</name>
</gene>
<dbReference type="EMBL" id="JBHSMZ010000001">
    <property type="protein sequence ID" value="MFC5547250.1"/>
    <property type="molecule type" value="Genomic_DNA"/>
</dbReference>
<feature type="domain" description="Major facilitator superfamily associated" evidence="6">
    <location>
        <begin position="7"/>
        <end position="68"/>
    </location>
</feature>
<keyword evidence="2 5" id="KW-0812">Transmembrane</keyword>
<evidence type="ECO:0000259" key="6">
    <source>
        <dbReference type="Pfam" id="PF12832"/>
    </source>
</evidence>
<feature type="transmembrane region" description="Helical" evidence="5">
    <location>
        <begin position="7"/>
        <end position="28"/>
    </location>
</feature>
<comment type="caution">
    <text evidence="7">The sequence shown here is derived from an EMBL/GenBank/DDBJ whole genome shotgun (WGS) entry which is preliminary data.</text>
</comment>
<reference evidence="8" key="1">
    <citation type="journal article" date="2019" name="Int. J. Syst. Evol. Microbiol.">
        <title>The Global Catalogue of Microorganisms (GCM) 10K type strain sequencing project: providing services to taxonomists for standard genome sequencing and annotation.</title>
        <authorList>
            <consortium name="The Broad Institute Genomics Platform"/>
            <consortium name="The Broad Institute Genome Sequencing Center for Infectious Disease"/>
            <person name="Wu L."/>
            <person name="Ma J."/>
        </authorList>
    </citation>
    <scope>NUCLEOTIDE SEQUENCE [LARGE SCALE GENOMIC DNA]</scope>
    <source>
        <strain evidence="8">CGMCC 4.5798</strain>
    </source>
</reference>
<dbReference type="InterPro" id="IPR024989">
    <property type="entry name" value="MFS_assoc_dom"/>
</dbReference>
<dbReference type="SUPFAM" id="SSF103473">
    <property type="entry name" value="MFS general substrate transporter"/>
    <property type="match status" value="1"/>
</dbReference>
<evidence type="ECO:0000256" key="2">
    <source>
        <dbReference type="ARBA" id="ARBA00022692"/>
    </source>
</evidence>
<dbReference type="InterPro" id="IPR036259">
    <property type="entry name" value="MFS_trans_sf"/>
</dbReference>
<keyword evidence="8" id="KW-1185">Reference proteome</keyword>
<dbReference type="Proteomes" id="UP001596086">
    <property type="component" value="Unassembled WGS sequence"/>
</dbReference>
<evidence type="ECO:0000313" key="7">
    <source>
        <dbReference type="EMBL" id="MFC5547250.1"/>
    </source>
</evidence>
<dbReference type="Pfam" id="PF12832">
    <property type="entry name" value="MFS_1_like"/>
    <property type="match status" value="1"/>
</dbReference>
<proteinExistence type="predicted"/>
<dbReference type="RefSeq" id="WP_379766174.1">
    <property type="nucleotide sequence ID" value="NZ_JBHSMZ010000001.1"/>
</dbReference>
<accession>A0ABW0RUC9</accession>
<sequence>MYRPLANFALLLFAYYAFMGTLTSYAPLYFAFHGVSAAEVGVLMSLVQVMRIVGPTLWGWVADHSRSRR</sequence>
<evidence type="ECO:0000256" key="4">
    <source>
        <dbReference type="ARBA" id="ARBA00023136"/>
    </source>
</evidence>
<dbReference type="Gene3D" id="1.20.1250.20">
    <property type="entry name" value="MFS general substrate transporter like domains"/>
    <property type="match status" value="1"/>
</dbReference>
<evidence type="ECO:0000313" key="8">
    <source>
        <dbReference type="Proteomes" id="UP001596086"/>
    </source>
</evidence>
<feature type="transmembrane region" description="Helical" evidence="5">
    <location>
        <begin position="40"/>
        <end position="61"/>
    </location>
</feature>